<organism evidence="4 5">
    <name type="scientific">Candidatus Phytoplasma oryzae</name>
    <dbReference type="NCBI Taxonomy" id="203274"/>
    <lineage>
        <taxon>Bacteria</taxon>
        <taxon>Bacillati</taxon>
        <taxon>Mycoplasmatota</taxon>
        <taxon>Mollicutes</taxon>
        <taxon>Acholeplasmatales</taxon>
        <taxon>Acholeplasmataceae</taxon>
        <taxon>Candidatus Phytoplasma</taxon>
        <taxon>16SrXI (Rice yellow dwarf group)</taxon>
    </lineage>
</organism>
<dbReference type="InterPro" id="IPR008978">
    <property type="entry name" value="HSP20-like_chaperone"/>
</dbReference>
<dbReference type="InterPro" id="IPR002068">
    <property type="entry name" value="A-crystallin/Hsp20_dom"/>
</dbReference>
<dbReference type="Gene3D" id="2.60.40.790">
    <property type="match status" value="1"/>
</dbReference>
<name>A0A139JQC9_9MOLU</name>
<sequence>MLLDFINTNQNLLEDLFDDLKKVSIQHNSHNNIMQTDIIEAKDHYLLIINVPGLTKEDIKISFDSDNKELSIEAFFPSYLKQDQEKNKEANLKINYLRKERPSMHIKRSFSIGRNLTMKDDIKGKVSNGVLEIMIKKIDEPKKEKQYLKLE</sequence>
<reference evidence="4 5" key="1">
    <citation type="submission" date="2016-02" db="EMBL/GenBank/DDBJ databases">
        <title>A draft genome sequence of Candidatus Phytoplasma oryzae strain Mbita1, the causative agent of Napier Grass stunt disease in Kenya.</title>
        <authorList>
            <person name="Fischer A."/>
            <person name="Santa-Cruz I."/>
            <person name="Wambua L."/>
            <person name="Olds C."/>
            <person name="Midega C."/>
            <person name="Dickinson M."/>
            <person name="Kawicha P."/>
            <person name="Khan Z."/>
            <person name="Masiga D."/>
            <person name="Jores J."/>
            <person name="Bernd S."/>
        </authorList>
    </citation>
    <scope>NUCLEOTIDE SEQUENCE [LARGE SCALE GENOMIC DNA]</scope>
    <source>
        <strain evidence="4">Mbita1</strain>
    </source>
</reference>
<evidence type="ECO:0000313" key="4">
    <source>
        <dbReference type="EMBL" id="KXT29172.1"/>
    </source>
</evidence>
<dbReference type="SUPFAM" id="SSF49764">
    <property type="entry name" value="HSP20-like chaperones"/>
    <property type="match status" value="1"/>
</dbReference>
<comment type="caution">
    <text evidence="4">The sequence shown here is derived from an EMBL/GenBank/DDBJ whole genome shotgun (WGS) entry which is preliminary data.</text>
</comment>
<accession>A0A139JQC9</accession>
<comment type="similarity">
    <text evidence="1 2">Belongs to the small heat shock protein (HSP20) family.</text>
</comment>
<proteinExistence type="inferred from homology"/>
<evidence type="ECO:0000256" key="1">
    <source>
        <dbReference type="PROSITE-ProRule" id="PRU00285"/>
    </source>
</evidence>
<dbReference type="PROSITE" id="PS01031">
    <property type="entry name" value="SHSP"/>
    <property type="match status" value="1"/>
</dbReference>
<dbReference type="AlphaFoldDB" id="A0A139JQC9"/>
<dbReference type="InterPro" id="IPR031107">
    <property type="entry name" value="Small_HSP"/>
</dbReference>
<dbReference type="OrthoDB" id="9811615at2"/>
<dbReference type="CDD" id="cd06464">
    <property type="entry name" value="ACD_sHsps-like"/>
    <property type="match status" value="1"/>
</dbReference>
<dbReference type="Pfam" id="PF00011">
    <property type="entry name" value="HSP20"/>
    <property type="match status" value="1"/>
</dbReference>
<dbReference type="EMBL" id="LTBM01000010">
    <property type="protein sequence ID" value="KXT29172.1"/>
    <property type="molecule type" value="Genomic_DNA"/>
</dbReference>
<dbReference type="Proteomes" id="UP000070069">
    <property type="component" value="Unassembled WGS sequence"/>
</dbReference>
<dbReference type="RefSeq" id="WP_066540498.1">
    <property type="nucleotide sequence ID" value="NZ_LTBM01000010.1"/>
</dbReference>
<evidence type="ECO:0000313" key="5">
    <source>
        <dbReference type="Proteomes" id="UP000070069"/>
    </source>
</evidence>
<dbReference type="PATRIC" id="fig|203274.3.peg.479"/>
<dbReference type="PANTHER" id="PTHR11527">
    <property type="entry name" value="HEAT-SHOCK PROTEIN 20 FAMILY MEMBER"/>
    <property type="match status" value="1"/>
</dbReference>
<feature type="domain" description="SHSP" evidence="3">
    <location>
        <begin position="27"/>
        <end position="151"/>
    </location>
</feature>
<evidence type="ECO:0000259" key="3">
    <source>
        <dbReference type="PROSITE" id="PS01031"/>
    </source>
</evidence>
<protein>
    <submittedName>
        <fullName evidence="4">Putative Hsp20 family chaperone</fullName>
    </submittedName>
</protein>
<gene>
    <name evidence="4" type="ORF">AXA84_0324</name>
</gene>
<evidence type="ECO:0000256" key="2">
    <source>
        <dbReference type="RuleBase" id="RU003616"/>
    </source>
</evidence>